<proteinExistence type="predicted"/>
<protein>
    <submittedName>
        <fullName evidence="2">Type VI secretion system baseplate subunit TssE</fullName>
    </submittedName>
</protein>
<dbReference type="InterPro" id="IPR017737">
    <property type="entry name" value="TssE1-like"/>
</dbReference>
<evidence type="ECO:0000313" key="3">
    <source>
        <dbReference type="Proteomes" id="UP001203284"/>
    </source>
</evidence>
<dbReference type="Gene3D" id="3.10.450.40">
    <property type="match status" value="1"/>
</dbReference>
<dbReference type="EMBL" id="JALKCH010000002">
    <property type="protein sequence ID" value="MCK0195928.1"/>
    <property type="molecule type" value="Genomic_DNA"/>
</dbReference>
<dbReference type="NCBIfam" id="TIGR03357">
    <property type="entry name" value="VI_zyme"/>
    <property type="match status" value="1"/>
</dbReference>
<dbReference type="RefSeq" id="WP_247026432.1">
    <property type="nucleotide sequence ID" value="NZ_JALKCH010000002.1"/>
</dbReference>
<dbReference type="Pfam" id="PF04965">
    <property type="entry name" value="GPW_gp25"/>
    <property type="match status" value="1"/>
</dbReference>
<dbReference type="Proteomes" id="UP001203284">
    <property type="component" value="Unassembled WGS sequence"/>
</dbReference>
<dbReference type="InterPro" id="IPR007048">
    <property type="entry name" value="IraD/Gp25-like"/>
</dbReference>
<reference evidence="2 3" key="1">
    <citation type="submission" date="2022-04" db="EMBL/GenBank/DDBJ databases">
        <authorList>
            <person name="Grouzdev D.S."/>
            <person name="Pantiukh K.S."/>
            <person name="Krutkina M.S."/>
        </authorList>
    </citation>
    <scope>NUCLEOTIDE SEQUENCE [LARGE SCALE GENOMIC DNA]</scope>
    <source>
        <strain evidence="2 3">6x-1</strain>
    </source>
</reference>
<organism evidence="2 3">
    <name type="scientific">Ancylobacter crimeensis</name>
    <dbReference type="NCBI Taxonomy" id="2579147"/>
    <lineage>
        <taxon>Bacteria</taxon>
        <taxon>Pseudomonadati</taxon>
        <taxon>Pseudomonadota</taxon>
        <taxon>Alphaproteobacteria</taxon>
        <taxon>Hyphomicrobiales</taxon>
        <taxon>Xanthobacteraceae</taxon>
        <taxon>Ancylobacter</taxon>
    </lineage>
</organism>
<dbReference type="SUPFAM" id="SSF160719">
    <property type="entry name" value="gpW/gp25-like"/>
    <property type="match status" value="1"/>
</dbReference>
<name>A0ABT0D7K4_9HYPH</name>
<dbReference type="PANTHER" id="PTHR38595:SF1">
    <property type="entry name" value="TYPE VI SECRETION SYSTEM COMPONENT TSSE1"/>
    <property type="match status" value="1"/>
</dbReference>
<comment type="caution">
    <text evidence="2">The sequence shown here is derived from an EMBL/GenBank/DDBJ whole genome shotgun (WGS) entry which is preliminary data.</text>
</comment>
<accession>A0ABT0D7K4</accession>
<sequence length="181" mass="20252">MKNSRNLSLTMPFMHAFRAASEARDARLALDLRDTSGERVIAGRRTAARGAVNEQVLMSEILRDLETLLNTVQMGSTQNLEGCDEVARSILNFGLPDLVHRTVEEDAISEIVGEIETAIRRYEPRVRARTLDVRRDTTLDAEDMKIRFLLSAEIVLDERNIPVEFVADIATDSGKITVIPT</sequence>
<evidence type="ECO:0000313" key="2">
    <source>
        <dbReference type="EMBL" id="MCK0195928.1"/>
    </source>
</evidence>
<dbReference type="PANTHER" id="PTHR38595">
    <property type="entry name" value="CYTOPLASMIC PROTEIN-RELATED"/>
    <property type="match status" value="1"/>
</dbReference>
<dbReference type="InterPro" id="IPR053176">
    <property type="entry name" value="T6SS_TssE1-like"/>
</dbReference>
<keyword evidence="3" id="KW-1185">Reference proteome</keyword>
<gene>
    <name evidence="2" type="primary">tssE</name>
    <name evidence="2" type="ORF">MWN34_03285</name>
</gene>
<evidence type="ECO:0000259" key="1">
    <source>
        <dbReference type="Pfam" id="PF04965"/>
    </source>
</evidence>
<feature type="domain" description="IraD/Gp25-like" evidence="1">
    <location>
        <begin position="58"/>
        <end position="156"/>
    </location>
</feature>